<gene>
    <name evidence="2" type="ORF">IAB16_00950</name>
</gene>
<protein>
    <submittedName>
        <fullName evidence="2">Uncharacterized protein</fullName>
    </submittedName>
</protein>
<keyword evidence="1" id="KW-0472">Membrane</keyword>
<name>A0A940DH73_9FIRM</name>
<sequence>MNVVIALSLAYMAVIVIYNVAKFFSGDRAAKLTYLKSFKSAKVFVLYLAALPLYYLASRYNGDPVGGAILNAVRSTVESVVLKYNYELTAALMEANLFYRVTLDICCVLIALNACVFVGAVTGQKIYNRVRFVTALLFYRKVYVIIGYNDKNRDIIRSIKRKGSVAVVLIADKKDDAADFAFVNKAGYTTVNGYGDLGALAGRICVIGVDKKVTVVVNTLDDAANLVCADRLSEAILSNDLSRFTTDVSRGLSCYVFGGPRNESQFVHYSQKTNGCIRYVNKYKLIAAEFVSEYPITRFMDERHIDYSAALVRKETEVKTVFVGFGETNRHLLLASVANNQVPVNTGEELEPLKVKYYFYDRMSTENNKNLNFGYYRYKEFYASVKGTDAEKEYLPIPPFPAEEHYRTLDINDRKFYESVSRDLSVGEGTIPYNYLIIAYGDDMENLDFADKLAQKAVEWGIAEHTKIFVKIRNRVLAEQVVAKEYGDGDRMIPFGVEATTVYDMAAIEAEKYEGMSRERHLCYALEGEMAKRGKKDLDPETAERVRETAVRQWYGWNQVQRDSNVYACLNIRLKLNLLGYDFEKGEWDERKAAEFTSKYSTGDPIAYIGGFEVPGNTEAKKAVDYGDCEFRTGTVRNTYAQQEHMRWNAYEISCGMIPASKTEILKYGSAELMKVRKHRNITTYRGLMQYRDMTAEKNGCSKAQADVIKYDYQIADDLCWLLKDNGYRIVSKIK</sequence>
<proteinExistence type="predicted"/>
<reference evidence="2" key="1">
    <citation type="submission" date="2020-10" db="EMBL/GenBank/DDBJ databases">
        <authorList>
            <person name="Gilroy R."/>
        </authorList>
    </citation>
    <scope>NUCLEOTIDE SEQUENCE</scope>
    <source>
        <strain evidence="2">517</strain>
    </source>
</reference>
<feature type="transmembrane region" description="Helical" evidence="1">
    <location>
        <begin position="6"/>
        <end position="25"/>
    </location>
</feature>
<feature type="transmembrane region" description="Helical" evidence="1">
    <location>
        <begin position="97"/>
        <end position="118"/>
    </location>
</feature>
<reference evidence="2" key="2">
    <citation type="journal article" date="2021" name="PeerJ">
        <title>Extensive microbial diversity within the chicken gut microbiome revealed by metagenomics and culture.</title>
        <authorList>
            <person name="Gilroy R."/>
            <person name="Ravi A."/>
            <person name="Getino M."/>
            <person name="Pursley I."/>
            <person name="Horton D.L."/>
            <person name="Alikhan N.F."/>
            <person name="Baker D."/>
            <person name="Gharbi K."/>
            <person name="Hall N."/>
            <person name="Watson M."/>
            <person name="Adriaenssens E.M."/>
            <person name="Foster-Nyarko E."/>
            <person name="Jarju S."/>
            <person name="Secka A."/>
            <person name="Antonio M."/>
            <person name="Oren A."/>
            <person name="Chaudhuri R.R."/>
            <person name="La Ragione R."/>
            <person name="Hildebrand F."/>
            <person name="Pallen M.J."/>
        </authorList>
    </citation>
    <scope>NUCLEOTIDE SEQUENCE</scope>
    <source>
        <strain evidence="2">517</strain>
    </source>
</reference>
<keyword evidence="1" id="KW-1133">Transmembrane helix</keyword>
<organism evidence="2 3">
    <name type="scientific">Candidatus Stercoripulliclostridium pullicola</name>
    <dbReference type="NCBI Taxonomy" id="2840953"/>
    <lineage>
        <taxon>Bacteria</taxon>
        <taxon>Bacillati</taxon>
        <taxon>Bacillota</taxon>
        <taxon>Clostridia</taxon>
        <taxon>Eubacteriales</taxon>
        <taxon>Candidatus Stercoripulliclostridium</taxon>
    </lineage>
</organism>
<dbReference type="Proteomes" id="UP000727857">
    <property type="component" value="Unassembled WGS sequence"/>
</dbReference>
<comment type="caution">
    <text evidence="2">The sequence shown here is derived from an EMBL/GenBank/DDBJ whole genome shotgun (WGS) entry which is preliminary data.</text>
</comment>
<accession>A0A940DH73</accession>
<feature type="transmembrane region" description="Helical" evidence="1">
    <location>
        <begin position="130"/>
        <end position="148"/>
    </location>
</feature>
<evidence type="ECO:0000313" key="3">
    <source>
        <dbReference type="Proteomes" id="UP000727857"/>
    </source>
</evidence>
<dbReference type="EMBL" id="JADINF010000025">
    <property type="protein sequence ID" value="MBO8423578.1"/>
    <property type="molecule type" value="Genomic_DNA"/>
</dbReference>
<feature type="transmembrane region" description="Helical" evidence="1">
    <location>
        <begin position="37"/>
        <end position="57"/>
    </location>
</feature>
<evidence type="ECO:0000256" key="1">
    <source>
        <dbReference type="SAM" id="Phobius"/>
    </source>
</evidence>
<evidence type="ECO:0000313" key="2">
    <source>
        <dbReference type="EMBL" id="MBO8423578.1"/>
    </source>
</evidence>
<dbReference type="AlphaFoldDB" id="A0A940DH73"/>
<keyword evidence="1" id="KW-0812">Transmembrane</keyword>